<keyword evidence="1" id="KW-0472">Membrane</keyword>
<protein>
    <submittedName>
        <fullName evidence="2">Uncharacterized protein</fullName>
    </submittedName>
</protein>
<keyword evidence="3" id="KW-1185">Reference proteome</keyword>
<dbReference type="RefSeq" id="WP_263748772.1">
    <property type="nucleotide sequence ID" value="NZ_JAOWRF010000381.1"/>
</dbReference>
<keyword evidence="1" id="KW-1133">Transmembrane helix</keyword>
<dbReference type="EMBL" id="JAOWRF010000381">
    <property type="protein sequence ID" value="MCV3217079.1"/>
    <property type="molecule type" value="Genomic_DNA"/>
</dbReference>
<reference evidence="2 3" key="1">
    <citation type="submission" date="2022-10" db="EMBL/GenBank/DDBJ databases">
        <title>Identification of biosynthetic pathway for the production of the potent trypsin inhibitor radiosumin.</title>
        <authorList>
            <person name="Fewer D.P."/>
            <person name="Delbaje E."/>
            <person name="Ouyang X."/>
            <person name="Agostino P.D."/>
            <person name="Wahlsten M."/>
            <person name="Jokela J."/>
            <person name="Permi P."/>
            <person name="Haapaniemi E."/>
            <person name="Koistinen H."/>
        </authorList>
    </citation>
    <scope>NUCLEOTIDE SEQUENCE [LARGE SCALE GENOMIC DNA]</scope>
    <source>
        <strain evidence="2 3">NIES-515</strain>
    </source>
</reference>
<evidence type="ECO:0000313" key="3">
    <source>
        <dbReference type="Proteomes" id="UP001526143"/>
    </source>
</evidence>
<feature type="transmembrane region" description="Helical" evidence="1">
    <location>
        <begin position="120"/>
        <end position="141"/>
    </location>
</feature>
<evidence type="ECO:0000313" key="2">
    <source>
        <dbReference type="EMBL" id="MCV3217079.1"/>
    </source>
</evidence>
<comment type="caution">
    <text evidence="2">The sequence shown here is derived from an EMBL/GenBank/DDBJ whole genome shotgun (WGS) entry which is preliminary data.</text>
</comment>
<proteinExistence type="predicted"/>
<organism evidence="2 3">
    <name type="scientific">Plectonema radiosum NIES-515</name>
    <dbReference type="NCBI Taxonomy" id="2986073"/>
    <lineage>
        <taxon>Bacteria</taxon>
        <taxon>Bacillati</taxon>
        <taxon>Cyanobacteriota</taxon>
        <taxon>Cyanophyceae</taxon>
        <taxon>Oscillatoriophycideae</taxon>
        <taxon>Oscillatoriales</taxon>
        <taxon>Microcoleaceae</taxon>
        <taxon>Plectonema</taxon>
    </lineage>
</organism>
<feature type="transmembrane region" description="Helical" evidence="1">
    <location>
        <begin position="6"/>
        <end position="26"/>
    </location>
</feature>
<name>A0ABT3B6R0_9CYAN</name>
<dbReference type="Proteomes" id="UP001526143">
    <property type="component" value="Unassembled WGS sequence"/>
</dbReference>
<keyword evidence="1" id="KW-0812">Transmembrane</keyword>
<feature type="transmembrane region" description="Helical" evidence="1">
    <location>
        <begin position="33"/>
        <end position="52"/>
    </location>
</feature>
<evidence type="ECO:0000256" key="1">
    <source>
        <dbReference type="SAM" id="Phobius"/>
    </source>
</evidence>
<accession>A0ABT3B6R0</accession>
<sequence>MTLIKSFPWVSLTLVVLAYASLGWLISQAHSPWYIWLTVVTAMLFLLSALTTPWLKMADYSIIFFKSDTRTLAFSVLAAFLFFLMFAWFKVFLDTLVIISANILLRIDVQRCGLGERQTFLVTSIFSFIGLSFGAVMQTAFLHNFTRHFL</sequence>
<feature type="transmembrane region" description="Helical" evidence="1">
    <location>
        <begin position="72"/>
        <end position="99"/>
    </location>
</feature>
<gene>
    <name evidence="2" type="ORF">OGM63_26825</name>
</gene>